<dbReference type="OrthoDB" id="8931at2157"/>
<keyword evidence="3" id="KW-1185">Reference proteome</keyword>
<dbReference type="InterPro" id="IPR011008">
    <property type="entry name" value="Dimeric_a/b-barrel"/>
</dbReference>
<protein>
    <submittedName>
        <fullName evidence="2">Quinol monooxygenase YgiN</fullName>
    </submittedName>
</protein>
<dbReference type="GO" id="GO:0004497">
    <property type="term" value="F:monooxygenase activity"/>
    <property type="evidence" value="ECO:0007669"/>
    <property type="project" value="UniProtKB-KW"/>
</dbReference>
<sequence>MLVVHATIPVDPAHRDRAVELMRTLAVESRAEEGVIDYRVTTDIEDENVFRIVERYEDEAAFGAHVETEHFGEFEAALPELLDGEPTITRFDVENATDVEL</sequence>
<dbReference type="AlphaFoldDB" id="A0A1H3YE01"/>
<accession>A0A1H3YE01</accession>
<dbReference type="SUPFAM" id="SSF54909">
    <property type="entry name" value="Dimeric alpha+beta barrel"/>
    <property type="match status" value="1"/>
</dbReference>
<dbReference type="Proteomes" id="UP000236755">
    <property type="component" value="Unassembled WGS sequence"/>
</dbReference>
<proteinExistence type="predicted"/>
<dbReference type="Gene3D" id="3.30.70.100">
    <property type="match status" value="1"/>
</dbReference>
<keyword evidence="2" id="KW-0560">Oxidoreductase</keyword>
<dbReference type="PROSITE" id="PS51725">
    <property type="entry name" value="ABM"/>
    <property type="match status" value="1"/>
</dbReference>
<evidence type="ECO:0000259" key="1">
    <source>
        <dbReference type="PROSITE" id="PS51725"/>
    </source>
</evidence>
<evidence type="ECO:0000313" key="3">
    <source>
        <dbReference type="Proteomes" id="UP000236755"/>
    </source>
</evidence>
<dbReference type="Pfam" id="PF03992">
    <property type="entry name" value="ABM"/>
    <property type="match status" value="1"/>
</dbReference>
<feature type="domain" description="ABM" evidence="1">
    <location>
        <begin position="2"/>
        <end position="91"/>
    </location>
</feature>
<dbReference type="EMBL" id="FNQT01000002">
    <property type="protein sequence ID" value="SEA09827.1"/>
    <property type="molecule type" value="Genomic_DNA"/>
</dbReference>
<keyword evidence="2" id="KW-0503">Monooxygenase</keyword>
<dbReference type="PANTHER" id="PTHR33336:SF15">
    <property type="entry name" value="ABM DOMAIN-CONTAINING PROTEIN"/>
    <property type="match status" value="1"/>
</dbReference>
<reference evidence="2 3" key="1">
    <citation type="submission" date="2016-10" db="EMBL/GenBank/DDBJ databases">
        <authorList>
            <person name="de Groot N.N."/>
        </authorList>
    </citation>
    <scope>NUCLEOTIDE SEQUENCE [LARGE SCALE GENOMIC DNA]</scope>
    <source>
        <strain evidence="2 3">CGMCC 1.8712</strain>
    </source>
</reference>
<dbReference type="InterPro" id="IPR007138">
    <property type="entry name" value="ABM_dom"/>
</dbReference>
<gene>
    <name evidence="2" type="ORF">SAMN04488065_1824</name>
</gene>
<dbReference type="InterPro" id="IPR050744">
    <property type="entry name" value="AI-2_Isomerase_LsrG"/>
</dbReference>
<evidence type="ECO:0000313" key="2">
    <source>
        <dbReference type="EMBL" id="SEA09827.1"/>
    </source>
</evidence>
<organism evidence="2 3">
    <name type="scientific">Haloplanus vescus</name>
    <dbReference type="NCBI Taxonomy" id="555874"/>
    <lineage>
        <taxon>Archaea</taxon>
        <taxon>Methanobacteriati</taxon>
        <taxon>Methanobacteriota</taxon>
        <taxon>Stenosarchaea group</taxon>
        <taxon>Halobacteria</taxon>
        <taxon>Halobacteriales</taxon>
        <taxon>Haloferacaceae</taxon>
        <taxon>Haloplanus</taxon>
    </lineage>
</organism>
<dbReference type="PANTHER" id="PTHR33336">
    <property type="entry name" value="QUINOL MONOOXYGENASE YGIN-RELATED"/>
    <property type="match status" value="1"/>
</dbReference>
<dbReference type="RefSeq" id="WP_092634126.1">
    <property type="nucleotide sequence ID" value="NZ_FNQT01000002.1"/>
</dbReference>
<name>A0A1H3YE01_9EURY</name>
<dbReference type="STRING" id="555874.SAMN04488065_1824"/>